<proteinExistence type="predicted"/>
<organism evidence="2 3">
    <name type="scientific">Streptomyces monashensis</name>
    <dbReference type="NCBI Taxonomy" id="1678012"/>
    <lineage>
        <taxon>Bacteria</taxon>
        <taxon>Bacillati</taxon>
        <taxon>Actinomycetota</taxon>
        <taxon>Actinomycetes</taxon>
        <taxon>Kitasatosporales</taxon>
        <taxon>Streptomycetaceae</taxon>
        <taxon>Streptomyces</taxon>
    </lineage>
</organism>
<reference evidence="2 3" key="1">
    <citation type="submission" date="2016-10" db="EMBL/GenBank/DDBJ databases">
        <title>Genome sequence of Streptomyces sp. MUSC 1.</title>
        <authorList>
            <person name="Lee L.-H."/>
            <person name="Ser H.-L."/>
            <person name="Law J.W.-F."/>
        </authorList>
    </citation>
    <scope>NUCLEOTIDE SEQUENCE [LARGE SCALE GENOMIC DNA]</scope>
    <source>
        <strain evidence="2 3">MUSC 1</strain>
    </source>
</reference>
<name>A0A1S2P9Z9_9ACTN</name>
<dbReference type="CDD" id="cd07890">
    <property type="entry name" value="CYTH-like_AC_IV-like"/>
    <property type="match status" value="1"/>
</dbReference>
<accession>A0A1S2P9Z9</accession>
<dbReference type="NCBIfam" id="TIGR00318">
    <property type="entry name" value="cyaB"/>
    <property type="match status" value="1"/>
</dbReference>
<evidence type="ECO:0000259" key="1">
    <source>
        <dbReference type="PROSITE" id="PS51707"/>
    </source>
</evidence>
<dbReference type="AlphaFoldDB" id="A0A1S2P9Z9"/>
<dbReference type="Gene3D" id="2.40.320.10">
    <property type="entry name" value="Hypothetical Protein Pfu-838710-001"/>
    <property type="match status" value="1"/>
</dbReference>
<sequence>MDGHIEVERKRRLPDEDDGSFVARMLTGLGWQPDAPVTEVDTYYSRPDVDYMQTVECLRVRRRGDFCEITYKPPSAEATHSSDGVISKKETNVLLAFDQAQQADQLLENIGMRRLVQVKKHRAAYRHPKHPSVSVNIDTVAGVGVFVETEVISADPETASDTVATIERRLGVADLPTVELPYRDLAMGCTTS</sequence>
<dbReference type="SMART" id="SM01118">
    <property type="entry name" value="CYTH"/>
    <property type="match status" value="1"/>
</dbReference>
<gene>
    <name evidence="2" type="ORF">BIV23_40340</name>
</gene>
<comment type="caution">
    <text evidence="2">The sequence shown here is derived from an EMBL/GenBank/DDBJ whole genome shotgun (WGS) entry which is preliminary data.</text>
</comment>
<dbReference type="InterPro" id="IPR033469">
    <property type="entry name" value="CYTH-like_dom_sf"/>
</dbReference>
<dbReference type="Pfam" id="PF01928">
    <property type="entry name" value="CYTH"/>
    <property type="match status" value="1"/>
</dbReference>
<dbReference type="InterPro" id="IPR023577">
    <property type="entry name" value="CYTH_domain"/>
</dbReference>
<dbReference type="PANTHER" id="PTHR21028">
    <property type="entry name" value="SI:CH211-156B7.4"/>
    <property type="match status" value="1"/>
</dbReference>
<feature type="domain" description="CYTH" evidence="1">
    <location>
        <begin position="4"/>
        <end position="188"/>
    </location>
</feature>
<evidence type="ECO:0000313" key="2">
    <source>
        <dbReference type="EMBL" id="OIJ90510.1"/>
    </source>
</evidence>
<dbReference type="InterPro" id="IPR008173">
    <property type="entry name" value="Adenylyl_cyclase_CyaB"/>
</dbReference>
<dbReference type="EMBL" id="MLYO01000089">
    <property type="protein sequence ID" value="OIJ90510.1"/>
    <property type="molecule type" value="Genomic_DNA"/>
</dbReference>
<dbReference type="PANTHER" id="PTHR21028:SF2">
    <property type="entry name" value="CYTH DOMAIN-CONTAINING PROTEIN"/>
    <property type="match status" value="1"/>
</dbReference>
<protein>
    <recommendedName>
        <fullName evidence="1">CYTH domain-containing protein</fullName>
    </recommendedName>
</protein>
<dbReference type="PROSITE" id="PS51707">
    <property type="entry name" value="CYTH"/>
    <property type="match status" value="1"/>
</dbReference>
<evidence type="ECO:0000313" key="3">
    <source>
        <dbReference type="Proteomes" id="UP000179642"/>
    </source>
</evidence>
<dbReference type="SUPFAM" id="SSF55154">
    <property type="entry name" value="CYTH-like phosphatases"/>
    <property type="match status" value="1"/>
</dbReference>
<dbReference type="Proteomes" id="UP000179642">
    <property type="component" value="Unassembled WGS sequence"/>
</dbReference>
<keyword evidence="3" id="KW-1185">Reference proteome</keyword>